<keyword evidence="2" id="KW-1185">Reference proteome</keyword>
<organism evidence="1 2">
    <name type="scientific">Desulfoluna limicola</name>
    <dbReference type="NCBI Taxonomy" id="2810562"/>
    <lineage>
        <taxon>Bacteria</taxon>
        <taxon>Pseudomonadati</taxon>
        <taxon>Thermodesulfobacteriota</taxon>
        <taxon>Desulfobacteria</taxon>
        <taxon>Desulfobacterales</taxon>
        <taxon>Desulfolunaceae</taxon>
        <taxon>Desulfoluna</taxon>
    </lineage>
</organism>
<name>A0ABM7PI06_9BACT</name>
<proteinExistence type="predicted"/>
<gene>
    <name evidence="1" type="ORF">DSLASN_25340</name>
</gene>
<dbReference type="Proteomes" id="UP001320148">
    <property type="component" value="Chromosome"/>
</dbReference>
<evidence type="ECO:0000313" key="1">
    <source>
        <dbReference type="EMBL" id="BCS96902.1"/>
    </source>
</evidence>
<protein>
    <recommendedName>
        <fullName evidence="3">DUF1573 domain-containing protein</fullName>
    </recommendedName>
</protein>
<evidence type="ECO:0000313" key="2">
    <source>
        <dbReference type="Proteomes" id="UP001320148"/>
    </source>
</evidence>
<evidence type="ECO:0008006" key="3">
    <source>
        <dbReference type="Google" id="ProtNLM"/>
    </source>
</evidence>
<reference evidence="1 2" key="1">
    <citation type="submission" date="2021-02" db="EMBL/GenBank/DDBJ databases">
        <title>Complete genome of Desulfoluna sp. strain ASN36.</title>
        <authorList>
            <person name="Takahashi A."/>
            <person name="Kojima H."/>
            <person name="Fukui M."/>
        </authorList>
    </citation>
    <scope>NUCLEOTIDE SEQUENCE [LARGE SCALE GENOMIC DNA]</scope>
    <source>
        <strain evidence="1 2">ASN36</strain>
    </source>
</reference>
<dbReference type="EMBL" id="AP024488">
    <property type="protein sequence ID" value="BCS96902.1"/>
    <property type="molecule type" value="Genomic_DNA"/>
</dbReference>
<accession>A0ABM7PI06</accession>
<sequence>MFKGHVKEFAKVTPQRIRLLGSEGEDLKGVVRITPTREYPFKLLSASPMDPKKIAVDLKEVEGESGPEYELTITNVMKNEGRYFGYINIGTDSKIKPEMKVYVSVYIRK</sequence>